<name>A0A1I0YGJ3_SELRU</name>
<gene>
    <name evidence="2" type="ORF">SAMN05216587_11244</name>
</gene>
<dbReference type="AlphaFoldDB" id="A0A1I0YGJ3"/>
<keyword evidence="2" id="KW-0282">Flagellum</keyword>
<accession>A0A1I0YGJ3</accession>
<sequence length="149" mass="17090">MVGKIQDIVSASIVAGAAERVGVDTTSKMPVLEQKDSQPQVKRVDDNQNAQKVSQYNSADEKEDPLKKREEREPMDEKSVSYMTEELNELMSKINCNLEFQYHKEVNMMSVRMLDKKTHEVIKEVPPEEMLDQMAKAREWLGAFLDKNA</sequence>
<proteinExistence type="predicted"/>
<evidence type="ECO:0000313" key="2">
    <source>
        <dbReference type="EMBL" id="SFB11620.1"/>
    </source>
</evidence>
<dbReference type="PANTHER" id="PTHR37166:SF1">
    <property type="entry name" value="PROTEIN FLAG"/>
    <property type="match status" value="1"/>
</dbReference>
<reference evidence="2 3" key="1">
    <citation type="submission" date="2016-10" db="EMBL/GenBank/DDBJ databases">
        <authorList>
            <person name="de Groot N.N."/>
        </authorList>
    </citation>
    <scope>NUCLEOTIDE SEQUENCE [LARGE SCALE GENOMIC DNA]</scope>
    <source>
        <strain evidence="2 3">L14</strain>
    </source>
</reference>
<dbReference type="InterPro" id="IPR005186">
    <property type="entry name" value="FlaG"/>
</dbReference>
<dbReference type="Gene3D" id="3.30.160.170">
    <property type="entry name" value="FlaG-like"/>
    <property type="match status" value="1"/>
</dbReference>
<feature type="compositionally biased region" description="Polar residues" evidence="1">
    <location>
        <begin position="47"/>
        <end position="58"/>
    </location>
</feature>
<feature type="region of interest" description="Disordered" evidence="1">
    <location>
        <begin position="24"/>
        <end position="79"/>
    </location>
</feature>
<evidence type="ECO:0000256" key="1">
    <source>
        <dbReference type="SAM" id="MobiDB-lite"/>
    </source>
</evidence>
<dbReference type="SUPFAM" id="SSF160214">
    <property type="entry name" value="FlaG-like"/>
    <property type="match status" value="1"/>
</dbReference>
<keyword evidence="2" id="KW-0966">Cell projection</keyword>
<dbReference type="EMBL" id="FOJX01000012">
    <property type="protein sequence ID" value="SFB11620.1"/>
    <property type="molecule type" value="Genomic_DNA"/>
</dbReference>
<feature type="compositionally biased region" description="Basic and acidic residues" evidence="1">
    <location>
        <begin position="64"/>
        <end position="79"/>
    </location>
</feature>
<dbReference type="Pfam" id="PF03646">
    <property type="entry name" value="FlaG"/>
    <property type="match status" value="1"/>
</dbReference>
<protein>
    <submittedName>
        <fullName evidence="2">Flagellar protein FlaG</fullName>
    </submittedName>
</protein>
<keyword evidence="2" id="KW-0969">Cilium</keyword>
<organism evidence="2 3">
    <name type="scientific">Selenomonas ruminantium</name>
    <dbReference type="NCBI Taxonomy" id="971"/>
    <lineage>
        <taxon>Bacteria</taxon>
        <taxon>Bacillati</taxon>
        <taxon>Bacillota</taxon>
        <taxon>Negativicutes</taxon>
        <taxon>Selenomonadales</taxon>
        <taxon>Selenomonadaceae</taxon>
        <taxon>Selenomonas</taxon>
    </lineage>
</organism>
<evidence type="ECO:0000313" key="3">
    <source>
        <dbReference type="Proteomes" id="UP000183843"/>
    </source>
</evidence>
<dbReference type="PANTHER" id="PTHR37166">
    <property type="entry name" value="PROTEIN FLAG"/>
    <property type="match status" value="1"/>
</dbReference>
<dbReference type="RefSeq" id="WP_074816991.1">
    <property type="nucleotide sequence ID" value="NZ_FOJX01000012.1"/>
</dbReference>
<dbReference type="InterPro" id="IPR035924">
    <property type="entry name" value="FlaG-like_sf"/>
</dbReference>
<dbReference type="Proteomes" id="UP000183843">
    <property type="component" value="Unassembled WGS sequence"/>
</dbReference>